<dbReference type="InterPro" id="IPR010730">
    <property type="entry name" value="HET"/>
</dbReference>
<dbReference type="AlphaFoldDB" id="A0A8K0QTI1"/>
<name>A0A8K0QTI1_9PLEO</name>
<organism evidence="2 3">
    <name type="scientific">Paraphoma chrysanthemicola</name>
    <dbReference type="NCBI Taxonomy" id="798071"/>
    <lineage>
        <taxon>Eukaryota</taxon>
        <taxon>Fungi</taxon>
        <taxon>Dikarya</taxon>
        <taxon>Ascomycota</taxon>
        <taxon>Pezizomycotina</taxon>
        <taxon>Dothideomycetes</taxon>
        <taxon>Pleosporomycetidae</taxon>
        <taxon>Pleosporales</taxon>
        <taxon>Pleosporineae</taxon>
        <taxon>Phaeosphaeriaceae</taxon>
        <taxon>Paraphoma</taxon>
    </lineage>
</organism>
<dbReference type="Pfam" id="PF06985">
    <property type="entry name" value="HET"/>
    <property type="match status" value="1"/>
</dbReference>
<dbReference type="InterPro" id="IPR052895">
    <property type="entry name" value="HetReg/Transcr_Mod"/>
</dbReference>
<sequence length="676" mass="77333">MEPYQYLPLQQDLQEIRIFRYAADISDLTLAVEMMTTSLMQPDHQAFTTLSYVWGDPAMTFPIIVNGKRLSVTKSVHELLEILFRSKELDGPLSTGSIQESWWWMDSICINQQDLIERASQVRFMGEIYKTSSLTIAYTGPSFDDSDLAMTWIRRTTNPSNRPLENSEAHKLVGAFWKFHTRPWFSRAWILQEWVLPKRVMFLTGTTMVDSETLEKTILTSRLGISSNLRRQLNLRRVFQANSFAPFFRTLIAMSRLNAVDSRDVIYATSGMIRDAIHIIPYPDYTASLTQIYGSVVYLYAQKYGRLDLLCLNQWQKARADLPSWIPDLHTTAHLQTHTMVADNMNVLESVVLSTSQTSDVDTLVTSSATLYNERGQVQSNVFSRDVNIDGVIIRYSGTQWGYWADGGSIARVSITRDFRVLTVSAIWISNVASLGGHLVYENTKEEWDKRWVKEKLRKELPLEQPSTLPYRFSSDDEFRKAFVRTIGLCPCSPKRCSRQTCFCQWDPSIEFHQCDDLETEVIKNFAQQATDSNRSDEEPKSEVKQEAKLQAEWWSMNKEFRLGNTSLEQLFLTAPPVSSPIQPRDSMARFRLVVSKMNRRLMADAWGGLGMVPHEARLGDRICVIIGCSIPLLLRKSGDCWKVVGEVYLYGAFMRGRATGLAQEGHVKVERISLC</sequence>
<evidence type="ECO:0000313" key="2">
    <source>
        <dbReference type="EMBL" id="KAH7069329.1"/>
    </source>
</evidence>
<dbReference type="PANTHER" id="PTHR24148">
    <property type="entry name" value="ANKYRIN REPEAT DOMAIN-CONTAINING PROTEIN 39 HOMOLOG-RELATED"/>
    <property type="match status" value="1"/>
</dbReference>
<protein>
    <submittedName>
        <fullName evidence="2">Heterokaryon incompatibility protein-domain-containing protein</fullName>
    </submittedName>
</protein>
<dbReference type="OrthoDB" id="2157530at2759"/>
<feature type="domain" description="Heterokaryon incompatibility" evidence="1">
    <location>
        <begin position="47"/>
        <end position="193"/>
    </location>
</feature>
<dbReference type="EMBL" id="JAGMVJ010000030">
    <property type="protein sequence ID" value="KAH7069329.1"/>
    <property type="molecule type" value="Genomic_DNA"/>
</dbReference>
<keyword evidence="3" id="KW-1185">Reference proteome</keyword>
<gene>
    <name evidence="2" type="ORF">FB567DRAFT_540693</name>
</gene>
<evidence type="ECO:0000313" key="3">
    <source>
        <dbReference type="Proteomes" id="UP000813461"/>
    </source>
</evidence>
<proteinExistence type="predicted"/>
<evidence type="ECO:0000259" key="1">
    <source>
        <dbReference type="Pfam" id="PF06985"/>
    </source>
</evidence>
<dbReference type="PANTHER" id="PTHR24148:SF73">
    <property type="entry name" value="HET DOMAIN PROTEIN (AFU_ORTHOLOGUE AFUA_8G01020)"/>
    <property type="match status" value="1"/>
</dbReference>
<comment type="caution">
    <text evidence="2">The sequence shown here is derived from an EMBL/GenBank/DDBJ whole genome shotgun (WGS) entry which is preliminary data.</text>
</comment>
<reference evidence="2" key="1">
    <citation type="journal article" date="2021" name="Nat. Commun.">
        <title>Genetic determinants of endophytism in the Arabidopsis root mycobiome.</title>
        <authorList>
            <person name="Mesny F."/>
            <person name="Miyauchi S."/>
            <person name="Thiergart T."/>
            <person name="Pickel B."/>
            <person name="Atanasova L."/>
            <person name="Karlsson M."/>
            <person name="Huettel B."/>
            <person name="Barry K.W."/>
            <person name="Haridas S."/>
            <person name="Chen C."/>
            <person name="Bauer D."/>
            <person name="Andreopoulos W."/>
            <person name="Pangilinan J."/>
            <person name="LaButti K."/>
            <person name="Riley R."/>
            <person name="Lipzen A."/>
            <person name="Clum A."/>
            <person name="Drula E."/>
            <person name="Henrissat B."/>
            <person name="Kohler A."/>
            <person name="Grigoriev I.V."/>
            <person name="Martin F.M."/>
            <person name="Hacquard S."/>
        </authorList>
    </citation>
    <scope>NUCLEOTIDE SEQUENCE</scope>
    <source>
        <strain evidence="2">MPI-SDFR-AT-0120</strain>
    </source>
</reference>
<dbReference type="Proteomes" id="UP000813461">
    <property type="component" value="Unassembled WGS sequence"/>
</dbReference>
<accession>A0A8K0QTI1</accession>